<dbReference type="NCBIfam" id="TIGR00696">
    <property type="entry name" value="wecG_tagA_cpsF"/>
    <property type="match status" value="1"/>
</dbReference>
<evidence type="ECO:0000313" key="7">
    <source>
        <dbReference type="Proteomes" id="UP001232445"/>
    </source>
</evidence>
<dbReference type="GO" id="GO:0047244">
    <property type="term" value="F:N-acetylglucosaminyldiphosphoundecaprenol N-acetyl-beta-D-mannosaminyltransferase activity"/>
    <property type="evidence" value="ECO:0007669"/>
    <property type="project" value="UniProtKB-EC"/>
</dbReference>
<keyword evidence="1 5" id="KW-0328">Glycosyltransferase</keyword>
<accession>A0ABU0CQ13</accession>
<dbReference type="InterPro" id="IPR004629">
    <property type="entry name" value="WecG_TagA_CpsF"/>
</dbReference>
<proteinExistence type="inferred from homology"/>
<evidence type="ECO:0000256" key="4">
    <source>
        <dbReference type="ARBA" id="ARBA00023316"/>
    </source>
</evidence>
<comment type="caution">
    <text evidence="6">The sequence shown here is derived from an EMBL/GenBank/DDBJ whole genome shotgun (WGS) entry which is preliminary data.</text>
</comment>
<protein>
    <recommendedName>
        <fullName evidence="5">N-acetylglucosaminyldiphosphoundecaprenol N-acetyl-beta-D-mannosaminyltransferase</fullName>
        <ecNumber evidence="5">2.4.1.187</ecNumber>
    </recommendedName>
    <alternativeName>
        <fullName evidence="5">N-acetylmannosaminyltransferase</fullName>
    </alternativeName>
    <alternativeName>
        <fullName evidence="5">UDP-N-acetylmannosamine transferase</fullName>
    </alternativeName>
    <alternativeName>
        <fullName evidence="5">UDP-N-acetylmannosamine:N-acetylglucosaminyl pyrophosphorylundecaprenol N-acetylmannosaminyltransferase</fullName>
    </alternativeName>
</protein>
<dbReference type="EC" id="2.4.1.187" evidence="5"/>
<evidence type="ECO:0000256" key="1">
    <source>
        <dbReference type="ARBA" id="ARBA00022676"/>
    </source>
</evidence>
<dbReference type="EMBL" id="JAUSUQ010000004">
    <property type="protein sequence ID" value="MDQ0338499.1"/>
    <property type="molecule type" value="Genomic_DNA"/>
</dbReference>
<evidence type="ECO:0000256" key="5">
    <source>
        <dbReference type="HAMAP-Rule" id="MF_02070"/>
    </source>
</evidence>
<dbReference type="CDD" id="cd06533">
    <property type="entry name" value="Glyco_transf_WecG_TagA"/>
    <property type="match status" value="1"/>
</dbReference>
<dbReference type="PANTHER" id="PTHR34136:SF1">
    <property type="entry name" value="UDP-N-ACETYL-D-MANNOSAMINURONIC ACID TRANSFERASE"/>
    <property type="match status" value="1"/>
</dbReference>
<comment type="similarity">
    <text evidence="5">Belongs to the glycosyltransferase 26 family. TagA/TarA subfamily.</text>
</comment>
<comment type="function">
    <text evidence="5">Catalyzes the conversion of GlcNAc-PP-undecaprenol into ManNAc-GlcNAc-PP-undecaprenol, the first committed lipid intermediate in the de novo synthesis of teichoic acid.</text>
</comment>
<dbReference type="PANTHER" id="PTHR34136">
    <property type="match status" value="1"/>
</dbReference>
<comment type="catalytic activity">
    <reaction evidence="5">
        <text>UDP-N-acetyl-alpha-D-mannosamine + N-acetyl-alpha-D-glucosaminyl-di-trans,octa-cis-undecaprenyl diphosphate = N-acetyl-beta-D-mannosaminyl-(1-&gt;4)-N-acetyl-alpha-D-glucosaminyl di-trans,octa-cis-undecaprenyl diphosphate + UDP + H(+)</text>
        <dbReference type="Rhea" id="RHEA:16053"/>
        <dbReference type="ChEBI" id="CHEBI:15378"/>
        <dbReference type="ChEBI" id="CHEBI:58223"/>
        <dbReference type="ChEBI" id="CHEBI:62959"/>
        <dbReference type="ChEBI" id="CHEBI:68623"/>
        <dbReference type="ChEBI" id="CHEBI:132210"/>
        <dbReference type="EC" id="2.4.1.187"/>
    </reaction>
</comment>
<gene>
    <name evidence="6" type="ORF">J2S00_001285</name>
</gene>
<reference evidence="6 7" key="1">
    <citation type="submission" date="2023-07" db="EMBL/GenBank/DDBJ databases">
        <title>Genomic Encyclopedia of Type Strains, Phase IV (KMG-IV): sequencing the most valuable type-strain genomes for metagenomic binning, comparative biology and taxonomic classification.</title>
        <authorList>
            <person name="Goeker M."/>
        </authorList>
    </citation>
    <scope>NUCLEOTIDE SEQUENCE [LARGE SCALE GENOMIC DNA]</scope>
    <source>
        <strain evidence="6 7">DSM 17740</strain>
    </source>
</reference>
<dbReference type="HAMAP" id="MF_02070">
    <property type="entry name" value="TagA_TarA"/>
    <property type="match status" value="1"/>
</dbReference>
<evidence type="ECO:0000256" key="3">
    <source>
        <dbReference type="ARBA" id="ARBA00022944"/>
    </source>
</evidence>
<organism evidence="6 7">
    <name type="scientific">Caldalkalibacillus uzonensis</name>
    <dbReference type="NCBI Taxonomy" id="353224"/>
    <lineage>
        <taxon>Bacteria</taxon>
        <taxon>Bacillati</taxon>
        <taxon>Bacillota</taxon>
        <taxon>Bacilli</taxon>
        <taxon>Bacillales</taxon>
        <taxon>Bacillaceae</taxon>
        <taxon>Caldalkalibacillus</taxon>
    </lineage>
</organism>
<sequence>MSRKPKRIHVLGFPIDNLNIDQTLKLIIKECENKNKHFIVAQNPEKIIAGLKDNELAIILKHKATLLIPDGFGLIIAAIILGESRLSRVTGIQLFEKLLDYANEEGKRVFFFGGKPEVNHRLIKVVSQRYPNLIIAGHQHGYEKDHGMILSKINEVKPDFLFVALGSPRQEKWIAKYFDNLPVYVAMGVGGSFDVLTGYVKRAPKWMQKIGLEWLYRLYKQPSRYRRMLRLPLFLWRVIRYKFTRSI</sequence>
<dbReference type="Proteomes" id="UP001232445">
    <property type="component" value="Unassembled WGS sequence"/>
</dbReference>
<keyword evidence="4 5" id="KW-0961">Cell wall biogenesis/degradation</keyword>
<evidence type="ECO:0000256" key="2">
    <source>
        <dbReference type="ARBA" id="ARBA00022679"/>
    </source>
</evidence>
<dbReference type="InterPro" id="IPR034714">
    <property type="entry name" value="TagA_TarA"/>
</dbReference>
<dbReference type="Pfam" id="PF03808">
    <property type="entry name" value="Glyco_tran_WecG"/>
    <property type="match status" value="1"/>
</dbReference>
<dbReference type="RefSeq" id="WP_307336960.1">
    <property type="nucleotide sequence ID" value="NZ_JAUSUQ010000004.1"/>
</dbReference>
<keyword evidence="2 5" id="KW-0808">Transferase</keyword>
<keyword evidence="7" id="KW-1185">Reference proteome</keyword>
<keyword evidence="3 5" id="KW-0777">Teichoic acid biosynthesis</keyword>
<evidence type="ECO:0000313" key="6">
    <source>
        <dbReference type="EMBL" id="MDQ0338499.1"/>
    </source>
</evidence>
<comment type="pathway">
    <text evidence="5">Cell wall biogenesis; teichoic acid biosynthesis.</text>
</comment>
<name>A0ABU0CQ13_9BACI</name>